<keyword evidence="4 7" id="KW-0812">Transmembrane</keyword>
<keyword evidence="2" id="KW-0813">Transport</keyword>
<reference evidence="8" key="1">
    <citation type="journal article" date="2020" name="mSystems">
        <title>Genome- and Community-Level Interaction Insights into Carbon Utilization and Element Cycling Functions of Hydrothermarchaeota in Hydrothermal Sediment.</title>
        <authorList>
            <person name="Zhou Z."/>
            <person name="Liu Y."/>
            <person name="Xu W."/>
            <person name="Pan J."/>
            <person name="Luo Z.H."/>
            <person name="Li M."/>
        </authorList>
    </citation>
    <scope>NUCLEOTIDE SEQUENCE [LARGE SCALE GENOMIC DNA]</scope>
    <source>
        <strain evidence="8">SpSt-885</strain>
    </source>
</reference>
<dbReference type="PANTHER" id="PTHR34229">
    <property type="entry name" value="METAL TRANSPORT PROTEIN HI_1621-RELATED"/>
    <property type="match status" value="1"/>
</dbReference>
<evidence type="ECO:0000256" key="3">
    <source>
        <dbReference type="ARBA" id="ARBA00022475"/>
    </source>
</evidence>
<dbReference type="GO" id="GO:0005886">
    <property type="term" value="C:plasma membrane"/>
    <property type="evidence" value="ECO:0007669"/>
    <property type="project" value="UniProtKB-SubCell"/>
</dbReference>
<comment type="subcellular location">
    <subcellularLocation>
        <location evidence="1">Cell membrane</location>
        <topology evidence="1">Multi-pass membrane protein</topology>
    </subcellularLocation>
</comment>
<dbReference type="PANTHER" id="PTHR34229:SF1">
    <property type="entry name" value="METAL TRANSPORT PROTEIN HI_1621-RELATED"/>
    <property type="match status" value="1"/>
</dbReference>
<comment type="caution">
    <text evidence="8">The sequence shown here is derived from an EMBL/GenBank/DDBJ whole genome shotgun (WGS) entry which is preliminary data.</text>
</comment>
<evidence type="ECO:0000256" key="1">
    <source>
        <dbReference type="ARBA" id="ARBA00004651"/>
    </source>
</evidence>
<organism evidence="8">
    <name type="scientific">Fervidicoccus fontis</name>
    <dbReference type="NCBI Taxonomy" id="683846"/>
    <lineage>
        <taxon>Archaea</taxon>
        <taxon>Thermoproteota</taxon>
        <taxon>Thermoprotei</taxon>
        <taxon>Fervidicoccales</taxon>
        <taxon>Fervidicoccaceae</taxon>
        <taxon>Fervidicoccus</taxon>
    </lineage>
</organism>
<keyword evidence="5 7" id="KW-1133">Transmembrane helix</keyword>
<feature type="transmembrane region" description="Helical" evidence="7">
    <location>
        <begin position="185"/>
        <end position="205"/>
    </location>
</feature>
<feature type="transmembrane region" description="Helical" evidence="7">
    <location>
        <begin position="144"/>
        <end position="165"/>
    </location>
</feature>
<accession>A0A7J3SMG0</accession>
<dbReference type="EMBL" id="DTLS01000175">
    <property type="protein sequence ID" value="HGZ60764.1"/>
    <property type="molecule type" value="Genomic_DNA"/>
</dbReference>
<feature type="transmembrane region" description="Helical" evidence="7">
    <location>
        <begin position="78"/>
        <end position="102"/>
    </location>
</feature>
<keyword evidence="6 7" id="KW-0472">Membrane</keyword>
<dbReference type="Pfam" id="PF01891">
    <property type="entry name" value="CbiM"/>
    <property type="match status" value="1"/>
</dbReference>
<name>A0A7J3SMG0_9CREN</name>
<sequence length="215" mass="22890">MVLMHIPDGYLSNKVWLTCYAISLPIIAFAYIRLKRKMGKMEVPLFSALTATVFALQMVNYPLGPGGTTGHLIGTPMLAIIFGPEAGIVGLSVILIIQALLFGDGGITTYGANTLNMAITASLVSFYSYLLFRRAFKGEKGRVISGSLAGWLGIVSAALLCGLELGLSRATFGYGLNITIPVMGISHAVLGLVEGVITGFAVYAFGKYKPELFSR</sequence>
<evidence type="ECO:0000256" key="7">
    <source>
        <dbReference type="SAM" id="Phobius"/>
    </source>
</evidence>
<gene>
    <name evidence="8" type="ORF">ENW83_06180</name>
</gene>
<protein>
    <submittedName>
        <fullName evidence="8">Metal transporter</fullName>
    </submittedName>
</protein>
<dbReference type="AlphaFoldDB" id="A0A7J3SMG0"/>
<feature type="transmembrane region" description="Helical" evidence="7">
    <location>
        <begin position="114"/>
        <end position="132"/>
    </location>
</feature>
<dbReference type="InterPro" id="IPR002751">
    <property type="entry name" value="CbiM/NikMN"/>
</dbReference>
<evidence type="ECO:0000313" key="8">
    <source>
        <dbReference type="EMBL" id="HGZ60764.1"/>
    </source>
</evidence>
<proteinExistence type="predicted"/>
<feature type="transmembrane region" description="Helical" evidence="7">
    <location>
        <begin position="15"/>
        <end position="32"/>
    </location>
</feature>
<evidence type="ECO:0000256" key="2">
    <source>
        <dbReference type="ARBA" id="ARBA00022448"/>
    </source>
</evidence>
<keyword evidence="3" id="KW-1003">Cell membrane</keyword>
<evidence type="ECO:0000256" key="4">
    <source>
        <dbReference type="ARBA" id="ARBA00022692"/>
    </source>
</evidence>
<evidence type="ECO:0000256" key="6">
    <source>
        <dbReference type="ARBA" id="ARBA00023136"/>
    </source>
</evidence>
<dbReference type="GO" id="GO:0000041">
    <property type="term" value="P:transition metal ion transport"/>
    <property type="evidence" value="ECO:0007669"/>
    <property type="project" value="InterPro"/>
</dbReference>
<dbReference type="Gene3D" id="1.10.1760.20">
    <property type="match status" value="1"/>
</dbReference>
<evidence type="ECO:0000256" key="5">
    <source>
        <dbReference type="ARBA" id="ARBA00022989"/>
    </source>
</evidence>